<dbReference type="Proteomes" id="UP001066276">
    <property type="component" value="Chromosome 4_1"/>
</dbReference>
<dbReference type="EMBL" id="JANPWB010000007">
    <property type="protein sequence ID" value="KAJ1174480.1"/>
    <property type="molecule type" value="Genomic_DNA"/>
</dbReference>
<gene>
    <name evidence="2" type="ORF">NDU88_006301</name>
</gene>
<reference evidence="2" key="1">
    <citation type="journal article" date="2022" name="bioRxiv">
        <title>Sequencing and chromosome-scale assembly of the giantPleurodeles waltlgenome.</title>
        <authorList>
            <person name="Brown T."/>
            <person name="Elewa A."/>
            <person name="Iarovenko S."/>
            <person name="Subramanian E."/>
            <person name="Araus A.J."/>
            <person name="Petzold A."/>
            <person name="Susuki M."/>
            <person name="Suzuki K.-i.T."/>
            <person name="Hayashi T."/>
            <person name="Toyoda A."/>
            <person name="Oliveira C."/>
            <person name="Osipova E."/>
            <person name="Leigh N.D."/>
            <person name="Simon A."/>
            <person name="Yun M.H."/>
        </authorList>
    </citation>
    <scope>NUCLEOTIDE SEQUENCE</scope>
    <source>
        <strain evidence="2">20211129_DDA</strain>
        <tissue evidence="2">Liver</tissue>
    </source>
</reference>
<evidence type="ECO:0000313" key="2">
    <source>
        <dbReference type="EMBL" id="KAJ1174480.1"/>
    </source>
</evidence>
<name>A0AAV7TE06_PLEWA</name>
<keyword evidence="3" id="KW-1185">Reference proteome</keyword>
<evidence type="ECO:0000313" key="3">
    <source>
        <dbReference type="Proteomes" id="UP001066276"/>
    </source>
</evidence>
<accession>A0AAV7TE06</accession>
<organism evidence="2 3">
    <name type="scientific">Pleurodeles waltl</name>
    <name type="common">Iberian ribbed newt</name>
    <dbReference type="NCBI Taxonomy" id="8319"/>
    <lineage>
        <taxon>Eukaryota</taxon>
        <taxon>Metazoa</taxon>
        <taxon>Chordata</taxon>
        <taxon>Craniata</taxon>
        <taxon>Vertebrata</taxon>
        <taxon>Euteleostomi</taxon>
        <taxon>Amphibia</taxon>
        <taxon>Batrachia</taxon>
        <taxon>Caudata</taxon>
        <taxon>Salamandroidea</taxon>
        <taxon>Salamandridae</taxon>
        <taxon>Pleurodelinae</taxon>
        <taxon>Pleurodeles</taxon>
    </lineage>
</organism>
<dbReference type="AlphaFoldDB" id="A0AAV7TE06"/>
<sequence>MRPQPRTSRDRLAGSTPQVRWDTLVLLVSGHYSEFRGGPAHLFWSRGHCLALQPPLPGLQAAKSRSRGAPARPVPFTTGLRRRIAPTELRSSRGKRSPVSPPERQGRDPGLVEYYRPGRAAPIDIFFGSGPMGPHAALSKLLRLLRNLKIL</sequence>
<proteinExistence type="predicted"/>
<protein>
    <submittedName>
        <fullName evidence="2">Uncharacterized protein</fullName>
    </submittedName>
</protein>
<feature type="region of interest" description="Disordered" evidence="1">
    <location>
        <begin position="55"/>
        <end position="112"/>
    </location>
</feature>
<comment type="caution">
    <text evidence="2">The sequence shown here is derived from an EMBL/GenBank/DDBJ whole genome shotgun (WGS) entry which is preliminary data.</text>
</comment>
<evidence type="ECO:0000256" key="1">
    <source>
        <dbReference type="SAM" id="MobiDB-lite"/>
    </source>
</evidence>